<dbReference type="EMBL" id="BMJA01000001">
    <property type="protein sequence ID" value="GGA31506.1"/>
    <property type="molecule type" value="Genomic_DNA"/>
</dbReference>
<dbReference type="PANTHER" id="PTHR34597:SF1">
    <property type="entry name" value="HEME_HEMOPEXIN TRANSPORTER PROTEIN HUXB"/>
    <property type="match status" value="1"/>
</dbReference>
<reference evidence="3" key="1">
    <citation type="journal article" date="2019" name="Int. J. Syst. Evol. Microbiol.">
        <title>The Global Catalogue of Microorganisms (GCM) 10K type strain sequencing project: providing services to taxonomists for standard genome sequencing and annotation.</title>
        <authorList>
            <consortium name="The Broad Institute Genomics Platform"/>
            <consortium name="The Broad Institute Genome Sequencing Center for Infectious Disease"/>
            <person name="Wu L."/>
            <person name="Ma J."/>
        </authorList>
    </citation>
    <scope>NUCLEOTIDE SEQUENCE [LARGE SCALE GENOMIC DNA]</scope>
    <source>
        <strain evidence="3">CGMCC 1.15439</strain>
    </source>
</reference>
<sequence>MQFKVIEARYDQVQVANHSRVQTNLLNATLSPLHNGQLVTQDGLDRQLLLLNDLQVVQGHAVLGPGSTPGTSDLSADAQALPLVTGNLTLDDAGDRYTGGIRLGGNVAVNNLAGLGDQFSVGLLASDEHMHYGHVAYDFAMVQAPGSDWHALHGPTLRSRGCAVRERSGDWRTAYRIAGGAGFAGCGEAAVVLRALRGSDRAAREVHVASVRVVGAVAVRN</sequence>
<comment type="caution">
    <text evidence="2">The sequence shown here is derived from an EMBL/GenBank/DDBJ whole genome shotgun (WGS) entry which is preliminary data.</text>
</comment>
<dbReference type="Gene3D" id="2.40.160.50">
    <property type="entry name" value="membrane protein fhac: a member of the omp85/tpsb transporter family"/>
    <property type="match status" value="1"/>
</dbReference>
<accession>A0ABQ1FW89</accession>
<proteinExistence type="predicted"/>
<dbReference type="Pfam" id="PF03865">
    <property type="entry name" value="ShlB"/>
    <property type="match status" value="1"/>
</dbReference>
<keyword evidence="3" id="KW-1185">Reference proteome</keyword>
<dbReference type="Proteomes" id="UP000620046">
    <property type="component" value="Unassembled WGS sequence"/>
</dbReference>
<dbReference type="RefSeq" id="WP_188794119.1">
    <property type="nucleotide sequence ID" value="NZ_BMJA01000001.1"/>
</dbReference>
<dbReference type="InterPro" id="IPR005565">
    <property type="entry name" value="Hemolysn_activator_HlyB_C"/>
</dbReference>
<evidence type="ECO:0000313" key="2">
    <source>
        <dbReference type="EMBL" id="GGA31506.1"/>
    </source>
</evidence>
<feature type="domain" description="Haemolysin activator HlyB C-terminal" evidence="1">
    <location>
        <begin position="70"/>
        <end position="129"/>
    </location>
</feature>
<protein>
    <recommendedName>
        <fullName evidence="1">Haemolysin activator HlyB C-terminal domain-containing protein</fullName>
    </recommendedName>
</protein>
<dbReference type="PANTHER" id="PTHR34597">
    <property type="entry name" value="SLR1661 PROTEIN"/>
    <property type="match status" value="1"/>
</dbReference>
<organism evidence="2 3">
    <name type="scientific">Dyella nitratireducens</name>
    <dbReference type="NCBI Taxonomy" id="1849580"/>
    <lineage>
        <taxon>Bacteria</taxon>
        <taxon>Pseudomonadati</taxon>
        <taxon>Pseudomonadota</taxon>
        <taxon>Gammaproteobacteria</taxon>
        <taxon>Lysobacterales</taxon>
        <taxon>Rhodanobacteraceae</taxon>
        <taxon>Dyella</taxon>
    </lineage>
</organism>
<evidence type="ECO:0000313" key="3">
    <source>
        <dbReference type="Proteomes" id="UP000620046"/>
    </source>
</evidence>
<dbReference type="InterPro" id="IPR051544">
    <property type="entry name" value="TPS_OM_transporter"/>
</dbReference>
<gene>
    <name evidence="2" type="ORF">GCM10010981_20770</name>
</gene>
<name>A0ABQ1FW89_9GAMM</name>
<evidence type="ECO:0000259" key="1">
    <source>
        <dbReference type="Pfam" id="PF03865"/>
    </source>
</evidence>